<dbReference type="AlphaFoldDB" id="A0A5C5X8N6"/>
<feature type="transmembrane region" description="Helical" evidence="1">
    <location>
        <begin position="119"/>
        <end position="137"/>
    </location>
</feature>
<accession>A0A5C5X8N6</accession>
<proteinExistence type="predicted"/>
<organism evidence="2 3">
    <name type="scientific">Rubinisphaera italica</name>
    <dbReference type="NCBI Taxonomy" id="2527969"/>
    <lineage>
        <taxon>Bacteria</taxon>
        <taxon>Pseudomonadati</taxon>
        <taxon>Planctomycetota</taxon>
        <taxon>Planctomycetia</taxon>
        <taxon>Planctomycetales</taxon>
        <taxon>Planctomycetaceae</taxon>
        <taxon>Rubinisphaera</taxon>
    </lineage>
</organism>
<dbReference type="EMBL" id="SJPG01000001">
    <property type="protein sequence ID" value="TWT59366.1"/>
    <property type="molecule type" value="Genomic_DNA"/>
</dbReference>
<dbReference type="Proteomes" id="UP000316095">
    <property type="component" value="Unassembled WGS sequence"/>
</dbReference>
<dbReference type="RefSeq" id="WP_146501517.1">
    <property type="nucleotide sequence ID" value="NZ_SJPG01000001.1"/>
</dbReference>
<sequence>MSFSIRQKNINIKIAVSLWTISLFLPFVDHFEFTYDGFGFTVMMIHVTVTLPLNEHRHWLMIVPILYLTLHAIAFVLILVKSDVIKSSVLFVSVVSAAMCCGLITLSYLIGYVIDEIRIGYLVWLVSMLWITIATQWKSLSNPKLKTSD</sequence>
<name>A0A5C5X8N6_9PLAN</name>
<gene>
    <name evidence="2" type="ORF">Pan54_00670</name>
</gene>
<evidence type="ECO:0000256" key="1">
    <source>
        <dbReference type="SAM" id="Phobius"/>
    </source>
</evidence>
<keyword evidence="1" id="KW-0812">Transmembrane</keyword>
<keyword evidence="1" id="KW-0472">Membrane</keyword>
<evidence type="ECO:0000313" key="3">
    <source>
        <dbReference type="Proteomes" id="UP000316095"/>
    </source>
</evidence>
<keyword evidence="1" id="KW-1133">Transmembrane helix</keyword>
<comment type="caution">
    <text evidence="2">The sequence shown here is derived from an EMBL/GenBank/DDBJ whole genome shotgun (WGS) entry which is preliminary data.</text>
</comment>
<feature type="transmembrane region" description="Helical" evidence="1">
    <location>
        <begin position="89"/>
        <end position="113"/>
    </location>
</feature>
<reference evidence="2 3" key="1">
    <citation type="submission" date="2019-02" db="EMBL/GenBank/DDBJ databases">
        <title>Deep-cultivation of Planctomycetes and their phenomic and genomic characterization uncovers novel biology.</title>
        <authorList>
            <person name="Wiegand S."/>
            <person name="Jogler M."/>
            <person name="Boedeker C."/>
            <person name="Pinto D."/>
            <person name="Vollmers J."/>
            <person name="Rivas-Marin E."/>
            <person name="Kohn T."/>
            <person name="Peeters S.H."/>
            <person name="Heuer A."/>
            <person name="Rast P."/>
            <person name="Oberbeckmann S."/>
            <person name="Bunk B."/>
            <person name="Jeske O."/>
            <person name="Meyerdierks A."/>
            <person name="Storesund J.E."/>
            <person name="Kallscheuer N."/>
            <person name="Luecker S."/>
            <person name="Lage O.M."/>
            <person name="Pohl T."/>
            <person name="Merkel B.J."/>
            <person name="Hornburger P."/>
            <person name="Mueller R.-W."/>
            <person name="Bruemmer F."/>
            <person name="Labrenz M."/>
            <person name="Spormann A.M."/>
            <person name="Op Den Camp H."/>
            <person name="Overmann J."/>
            <person name="Amann R."/>
            <person name="Jetten M.S.M."/>
            <person name="Mascher T."/>
            <person name="Medema M.H."/>
            <person name="Devos D.P."/>
            <person name="Kaster A.-K."/>
            <person name="Ovreas L."/>
            <person name="Rohde M."/>
            <person name="Galperin M.Y."/>
            <person name="Jogler C."/>
        </authorList>
    </citation>
    <scope>NUCLEOTIDE SEQUENCE [LARGE SCALE GENOMIC DNA]</scope>
    <source>
        <strain evidence="2 3">Pan54</strain>
    </source>
</reference>
<protein>
    <submittedName>
        <fullName evidence="2">Uncharacterized protein</fullName>
    </submittedName>
</protein>
<evidence type="ECO:0000313" key="2">
    <source>
        <dbReference type="EMBL" id="TWT59366.1"/>
    </source>
</evidence>
<keyword evidence="3" id="KW-1185">Reference proteome</keyword>
<feature type="transmembrane region" description="Helical" evidence="1">
    <location>
        <begin position="59"/>
        <end position="80"/>
    </location>
</feature>
<feature type="transmembrane region" description="Helical" evidence="1">
    <location>
        <begin position="12"/>
        <end position="28"/>
    </location>
</feature>